<dbReference type="PANTHER" id="PTHR12728:SF0">
    <property type="entry name" value="RIBOSOME PRODUCTION FACTOR 2 HOMOLOG"/>
    <property type="match status" value="1"/>
</dbReference>
<dbReference type="STRING" id="1965070.A0A3S3PQ76"/>
<evidence type="ECO:0000259" key="8">
    <source>
        <dbReference type="PROSITE" id="PS50833"/>
    </source>
</evidence>
<dbReference type="InterPro" id="IPR007109">
    <property type="entry name" value="Brix"/>
</dbReference>
<dbReference type="GO" id="GO:0000027">
    <property type="term" value="P:ribosomal large subunit assembly"/>
    <property type="evidence" value="ECO:0007669"/>
    <property type="project" value="InterPro"/>
</dbReference>
<dbReference type="SMART" id="SM00879">
    <property type="entry name" value="Brix"/>
    <property type="match status" value="1"/>
</dbReference>
<protein>
    <recommendedName>
        <fullName evidence="3 6">Ribosome production factor 2 homolog</fullName>
    </recommendedName>
    <alternativeName>
        <fullName evidence="5 6">Ribosome biogenesis protein RPF2 homolog</fullName>
    </alternativeName>
</protein>
<feature type="compositionally biased region" description="Basic and acidic residues" evidence="7">
    <location>
        <begin position="290"/>
        <end position="301"/>
    </location>
</feature>
<keyword evidence="4 6" id="KW-0539">Nucleus</keyword>
<evidence type="ECO:0000256" key="6">
    <source>
        <dbReference type="RuleBase" id="RU367086"/>
    </source>
</evidence>
<dbReference type="Pfam" id="PF04427">
    <property type="entry name" value="Brix"/>
    <property type="match status" value="1"/>
</dbReference>
<dbReference type="GO" id="GO:0019843">
    <property type="term" value="F:rRNA binding"/>
    <property type="evidence" value="ECO:0007669"/>
    <property type="project" value="UniProtKB-UniRule"/>
</dbReference>
<evidence type="ECO:0000256" key="3">
    <source>
        <dbReference type="ARBA" id="ARBA00020387"/>
    </source>
</evidence>
<feature type="region of interest" description="Disordered" evidence="7">
    <location>
        <begin position="1"/>
        <end position="23"/>
    </location>
</feature>
<gene>
    <name evidence="9" type="ORF">B4U79_03201</name>
    <name evidence="12" type="ORF">B4U79_11874</name>
    <name evidence="10" type="ORF">B4U79_12630</name>
    <name evidence="11" type="ORF">B4U79_15951</name>
</gene>
<dbReference type="PANTHER" id="PTHR12728">
    <property type="entry name" value="BRIX DOMAIN CONTAINING PROTEIN"/>
    <property type="match status" value="1"/>
</dbReference>
<dbReference type="EMBL" id="NCKU01000762">
    <property type="protein sequence ID" value="RWS14278.1"/>
    <property type="molecule type" value="Genomic_DNA"/>
</dbReference>
<comment type="subcellular location">
    <subcellularLocation>
        <location evidence="1 6">Nucleus</location>
        <location evidence="1 6">Nucleolus</location>
    </subcellularLocation>
</comment>
<proteinExistence type="inferred from homology"/>
<dbReference type="OrthoDB" id="407658at2759"/>
<reference evidence="9 13" key="1">
    <citation type="journal article" date="2018" name="Gigascience">
        <title>Genomes of trombidid mites reveal novel predicted allergens and laterally-transferred genes associated with secondary metabolism.</title>
        <authorList>
            <person name="Dong X."/>
            <person name="Chaisiri K."/>
            <person name="Xia D."/>
            <person name="Armstrong S.D."/>
            <person name="Fang Y."/>
            <person name="Donnelly M.J."/>
            <person name="Kadowaki T."/>
            <person name="McGarry J.W."/>
            <person name="Darby A.C."/>
            <person name="Makepeace B.L."/>
        </authorList>
    </citation>
    <scope>NUCLEOTIDE SEQUENCE [LARGE SCALE GENOMIC DNA]</scope>
    <source>
        <strain evidence="9">UoL-WK</strain>
    </source>
</reference>
<dbReference type="Proteomes" id="UP000285301">
    <property type="component" value="Unassembled WGS sequence"/>
</dbReference>
<evidence type="ECO:0000256" key="2">
    <source>
        <dbReference type="ARBA" id="ARBA00010782"/>
    </source>
</evidence>
<reference evidence="9" key="2">
    <citation type="submission" date="2018-11" db="EMBL/GenBank/DDBJ databases">
        <title>Trombidioid mite genomics.</title>
        <authorList>
            <person name="Dong X."/>
        </authorList>
    </citation>
    <scope>NUCLEOTIDE SEQUENCE</scope>
    <source>
        <strain evidence="9">UoL-WK</strain>
    </source>
</reference>
<dbReference type="AlphaFoldDB" id="A0A3S3PQ76"/>
<organism evidence="9 13">
    <name type="scientific">Dinothrombium tinctorium</name>
    <dbReference type="NCBI Taxonomy" id="1965070"/>
    <lineage>
        <taxon>Eukaryota</taxon>
        <taxon>Metazoa</taxon>
        <taxon>Ecdysozoa</taxon>
        <taxon>Arthropoda</taxon>
        <taxon>Chelicerata</taxon>
        <taxon>Arachnida</taxon>
        <taxon>Acari</taxon>
        <taxon>Acariformes</taxon>
        <taxon>Trombidiformes</taxon>
        <taxon>Prostigmata</taxon>
        <taxon>Anystina</taxon>
        <taxon>Parasitengona</taxon>
        <taxon>Trombidioidea</taxon>
        <taxon>Trombidiidae</taxon>
        <taxon>Dinothrombium</taxon>
    </lineage>
</organism>
<dbReference type="EMBL" id="NCKU01000751">
    <property type="protein sequence ID" value="RWS14334.1"/>
    <property type="molecule type" value="Genomic_DNA"/>
</dbReference>
<dbReference type="InterPro" id="IPR039770">
    <property type="entry name" value="Rpf2"/>
</dbReference>
<feature type="domain" description="Brix" evidence="8">
    <location>
        <begin position="31"/>
        <end position="234"/>
    </location>
</feature>
<feature type="compositionally biased region" description="Basic residues" evidence="7">
    <location>
        <begin position="279"/>
        <end position="289"/>
    </location>
</feature>
<evidence type="ECO:0000256" key="5">
    <source>
        <dbReference type="ARBA" id="ARBA00030889"/>
    </source>
</evidence>
<evidence type="ECO:0000256" key="1">
    <source>
        <dbReference type="ARBA" id="ARBA00004604"/>
    </source>
</evidence>
<dbReference type="SUPFAM" id="SSF52954">
    <property type="entry name" value="Class II aaRS ABD-related"/>
    <property type="match status" value="1"/>
</dbReference>
<dbReference type="EMBL" id="NCKU01000745">
    <property type="protein sequence ID" value="RWS14361.1"/>
    <property type="molecule type" value="Genomic_DNA"/>
</dbReference>
<evidence type="ECO:0000256" key="7">
    <source>
        <dbReference type="SAM" id="MobiDB-lite"/>
    </source>
</evidence>
<comment type="similarity">
    <text evidence="2 6">Belongs to the RPF2 family.</text>
</comment>
<dbReference type="EMBL" id="NCKU01000586">
    <property type="protein sequence ID" value="RWS14939.1"/>
    <property type="molecule type" value="Genomic_DNA"/>
</dbReference>
<comment type="caution">
    <text evidence="9">The sequence shown here is derived from an EMBL/GenBank/DDBJ whole genome shotgun (WGS) entry which is preliminary data.</text>
</comment>
<evidence type="ECO:0000313" key="11">
    <source>
        <dbReference type="EMBL" id="RWS14361.1"/>
    </source>
</evidence>
<evidence type="ECO:0000313" key="9">
    <source>
        <dbReference type="EMBL" id="RWS14278.1"/>
    </source>
</evidence>
<sequence length="312" mass="35687">MQSIPALKKPKTRKGKKILEKRGGQLVEDDKRAMFMKGSTVNQTMVDFMKDIALLKKPLSSMLNQKNESKPFENADPIEHVAQKGDFSLFMFGSNSKKRPNNLVIGRLFDNRILDMFEFGVSNYKALRDFKAASILKGCKPILLFSGEPFETEFEYQRLKNLLIDFFSGPKTNAIRLTGLEHVISIVAAEGKIYFRSYRVLLKKTGAKLPRVELQEMGPFFDLTLRRHKLASDSLMKSASKQPKQLKPRKVKNIQKSALGTTFGRVHMQRQDYSELQVRKLKGLKKSKSEKREAESDEKPAKKVRFSIKPNP</sequence>
<name>A0A3S3PQ76_9ACAR</name>
<evidence type="ECO:0000313" key="12">
    <source>
        <dbReference type="EMBL" id="RWS14939.1"/>
    </source>
</evidence>
<keyword evidence="13" id="KW-1185">Reference proteome</keyword>
<feature type="region of interest" description="Disordered" evidence="7">
    <location>
        <begin position="277"/>
        <end position="312"/>
    </location>
</feature>
<dbReference type="GO" id="GO:0005730">
    <property type="term" value="C:nucleolus"/>
    <property type="evidence" value="ECO:0007669"/>
    <property type="project" value="UniProtKB-SubCell"/>
</dbReference>
<dbReference type="GO" id="GO:0000463">
    <property type="term" value="P:maturation of LSU-rRNA from tricistronic rRNA transcript (SSU-rRNA, 5.8S rRNA, LSU-rRNA)"/>
    <property type="evidence" value="ECO:0007669"/>
    <property type="project" value="TreeGrafter"/>
</dbReference>
<evidence type="ECO:0000256" key="4">
    <source>
        <dbReference type="ARBA" id="ARBA00023242"/>
    </source>
</evidence>
<evidence type="ECO:0000313" key="13">
    <source>
        <dbReference type="Proteomes" id="UP000285301"/>
    </source>
</evidence>
<accession>A0A3S3PQ76</accession>
<dbReference type="PROSITE" id="PS50833">
    <property type="entry name" value="BRIX"/>
    <property type="match status" value="1"/>
</dbReference>
<evidence type="ECO:0000313" key="10">
    <source>
        <dbReference type="EMBL" id="RWS14334.1"/>
    </source>
</evidence>